<comment type="caution">
    <text evidence="3">The sequence shown here is derived from an EMBL/GenBank/DDBJ whole genome shotgun (WGS) entry which is preliminary data.</text>
</comment>
<keyword evidence="2" id="KW-0472">Membrane</keyword>
<sequence>MPAPSSFPSDDLQLRPDEPTAANAFASPPLRPHASSRRLTRTLLMVGGGLLGLVVLLGGMAIAGKYAWDLASKSNPIPPANPWTVPVENGGPAPNVPPPNVPQNVNQIGPSSVMSDPNMGQMFRPPNYPIEVRFPSGPVVQEQIAGLEQFRWAISPQYKNSEVGSITEVKLIVLPREPNQNDLDAIEAAKRRVSPLPPDESLIRNARLGSASLVGRPAYMVSFEMPSQRTLNFAAYIPHRQQVYVLLAVAEANCLPNRWMDIVHSIRFNDLVASSPPPRVEPTEVPAAPQPESTMPAQPTSSAPASGLSGLLGGLDVSGLWGGAVKMRSKLHPFEVEFPTSDVIAFPKNQLNPSATQPVNYLHRLDAGMVHGEHILHTDLTRGYGTVFSVTYAPLAAGISADEMMKTLMDGFALAGKSPGVNLDVNTISVDGVTALDITQTTGTSIPGIGLTERVRIFFHPTGVYSVAARSKEGRAVEDRFINSFHFLSAPGTPGDGSKLIPVLNPKGPRPTPRNISGQPDPNGQYVRWEEIPVE</sequence>
<feature type="region of interest" description="Disordered" evidence="1">
    <location>
        <begin position="273"/>
        <end position="305"/>
    </location>
</feature>
<dbReference type="AlphaFoldDB" id="A0A9X1MH18"/>
<name>A0A9X1MH18_9BACT</name>
<protein>
    <submittedName>
        <fullName evidence="3">Uncharacterized protein</fullName>
    </submittedName>
</protein>
<feature type="region of interest" description="Disordered" evidence="1">
    <location>
        <begin position="1"/>
        <end position="33"/>
    </location>
</feature>
<keyword evidence="2" id="KW-1133">Transmembrane helix</keyword>
<feature type="transmembrane region" description="Helical" evidence="2">
    <location>
        <begin position="43"/>
        <end position="68"/>
    </location>
</feature>
<evidence type="ECO:0000313" key="4">
    <source>
        <dbReference type="Proteomes" id="UP001139103"/>
    </source>
</evidence>
<dbReference type="Proteomes" id="UP001139103">
    <property type="component" value="Unassembled WGS sequence"/>
</dbReference>
<evidence type="ECO:0000313" key="3">
    <source>
        <dbReference type="EMBL" id="MCC9626943.1"/>
    </source>
</evidence>
<reference evidence="3" key="1">
    <citation type="submission" date="2021-11" db="EMBL/GenBank/DDBJ databases">
        <title>Genome sequence.</title>
        <authorList>
            <person name="Sun Q."/>
        </authorList>
    </citation>
    <scope>NUCLEOTIDE SEQUENCE</scope>
    <source>
        <strain evidence="3">JC732</strain>
    </source>
</reference>
<accession>A0A9X1MH18</accession>
<dbReference type="RefSeq" id="WP_230214450.1">
    <property type="nucleotide sequence ID" value="NZ_JAJKFT010000001.1"/>
</dbReference>
<keyword evidence="2" id="KW-0812">Transmembrane</keyword>
<feature type="region of interest" description="Disordered" evidence="1">
    <location>
        <begin position="497"/>
        <end position="526"/>
    </location>
</feature>
<dbReference type="EMBL" id="JAJKFT010000001">
    <property type="protein sequence ID" value="MCC9626943.1"/>
    <property type="molecule type" value="Genomic_DNA"/>
</dbReference>
<proteinExistence type="predicted"/>
<feature type="compositionally biased region" description="Polar residues" evidence="1">
    <location>
        <begin position="291"/>
        <end position="300"/>
    </location>
</feature>
<gene>
    <name evidence="3" type="ORF">LOC68_00850</name>
</gene>
<evidence type="ECO:0000256" key="1">
    <source>
        <dbReference type="SAM" id="MobiDB-lite"/>
    </source>
</evidence>
<organism evidence="3 4">
    <name type="scientific">Blastopirellula sediminis</name>
    <dbReference type="NCBI Taxonomy" id="2894196"/>
    <lineage>
        <taxon>Bacteria</taxon>
        <taxon>Pseudomonadati</taxon>
        <taxon>Planctomycetota</taxon>
        <taxon>Planctomycetia</taxon>
        <taxon>Pirellulales</taxon>
        <taxon>Pirellulaceae</taxon>
        <taxon>Blastopirellula</taxon>
    </lineage>
</organism>
<keyword evidence="4" id="KW-1185">Reference proteome</keyword>
<evidence type="ECO:0000256" key="2">
    <source>
        <dbReference type="SAM" id="Phobius"/>
    </source>
</evidence>